<gene>
    <name evidence="3" type="ORF">TASK_LOCUS4080</name>
</gene>
<evidence type="ECO:0000313" key="4">
    <source>
        <dbReference type="Proteomes" id="UP000282613"/>
    </source>
</evidence>
<keyword evidence="2" id="KW-0812">Transmembrane</keyword>
<keyword evidence="2" id="KW-0472">Membrane</keyword>
<reference evidence="5" key="1">
    <citation type="submission" date="2017-02" db="UniProtKB">
        <authorList>
            <consortium name="WormBaseParasite"/>
        </authorList>
    </citation>
    <scope>IDENTIFICATION</scope>
</reference>
<protein>
    <submittedName>
        <fullName evidence="5">Transmembrane protein</fullName>
    </submittedName>
</protein>
<feature type="compositionally biased region" description="Basic residues" evidence="1">
    <location>
        <begin position="13"/>
        <end position="27"/>
    </location>
</feature>
<feature type="region of interest" description="Disordered" evidence="1">
    <location>
        <begin position="1"/>
        <end position="89"/>
    </location>
</feature>
<dbReference type="EMBL" id="UYRS01018327">
    <property type="protein sequence ID" value="VDK32838.1"/>
    <property type="molecule type" value="Genomic_DNA"/>
</dbReference>
<keyword evidence="2" id="KW-1133">Transmembrane helix</keyword>
<organism evidence="5">
    <name type="scientific">Taenia asiatica</name>
    <name type="common">Asian tapeworm</name>
    <dbReference type="NCBI Taxonomy" id="60517"/>
    <lineage>
        <taxon>Eukaryota</taxon>
        <taxon>Metazoa</taxon>
        <taxon>Spiralia</taxon>
        <taxon>Lophotrochozoa</taxon>
        <taxon>Platyhelminthes</taxon>
        <taxon>Cestoda</taxon>
        <taxon>Eucestoda</taxon>
        <taxon>Cyclophyllidea</taxon>
        <taxon>Taeniidae</taxon>
        <taxon>Taenia</taxon>
    </lineage>
</organism>
<evidence type="ECO:0000256" key="2">
    <source>
        <dbReference type="SAM" id="Phobius"/>
    </source>
</evidence>
<evidence type="ECO:0000256" key="1">
    <source>
        <dbReference type="SAM" id="MobiDB-lite"/>
    </source>
</evidence>
<evidence type="ECO:0000313" key="3">
    <source>
        <dbReference type="EMBL" id="VDK32838.1"/>
    </source>
</evidence>
<dbReference type="AlphaFoldDB" id="A0A0R3W2L5"/>
<feature type="compositionally biased region" description="Polar residues" evidence="1">
    <location>
        <begin position="29"/>
        <end position="42"/>
    </location>
</feature>
<dbReference type="Proteomes" id="UP000282613">
    <property type="component" value="Unassembled WGS sequence"/>
</dbReference>
<proteinExistence type="predicted"/>
<evidence type="ECO:0000313" key="5">
    <source>
        <dbReference type="WBParaSite" id="TASK_0000407901-mRNA-1"/>
    </source>
</evidence>
<feature type="compositionally biased region" description="Polar residues" evidence="1">
    <location>
        <begin position="49"/>
        <end position="61"/>
    </location>
</feature>
<sequence>MEENSSEVEMPRRRISRHSKPVKRPAKRQLQQSYRLPGNRSQPHGDEISFTQSRTHGQVQEQMEFDAKSNDNEQNSKHPEGTELASMPTLEVTDDTEEAPCLQGEKIIIAIERTDHAADLSQSVEDLDLNDLKAQGVCNLVCHDDFDSVRGETYISRIPTAIAELVSQRRGFKSKENLFARTDSFNKALKTSLSNAPLSPLTADCMPLVNFASPKYESTMSKEVPKTSGERNYIFTSHLIISASAHALPLPRMIAEYIPKQAAFSVISDNSIREISVEQQMMNCAELQSWGWVEAYPIGSPHYHHICMCDVDVIGEEVLKGELEVSLLGSPVVSTSLIFESSLANGLDSFSCSCTSSALATDSSTMSSTSTTSTTTTNLWMLVENPPTLETEEISEMDDVTARSTCNLTRAEIRQMCIRWATGSCFFLSVLFVVKCYYAELLRGDWLSIAGIVSALCTIVLISLSRQPSAS</sequence>
<accession>A0A0R3W2L5</accession>
<feature type="transmembrane region" description="Helical" evidence="2">
    <location>
        <begin position="417"/>
        <end position="434"/>
    </location>
</feature>
<keyword evidence="4" id="KW-1185">Reference proteome</keyword>
<dbReference type="OrthoDB" id="6268040at2759"/>
<dbReference type="WBParaSite" id="TASK_0000407901-mRNA-1">
    <property type="protein sequence ID" value="TASK_0000407901-mRNA-1"/>
    <property type="gene ID" value="TASK_0000407901"/>
</dbReference>
<feature type="compositionally biased region" description="Basic and acidic residues" evidence="1">
    <location>
        <begin position="65"/>
        <end position="81"/>
    </location>
</feature>
<reference evidence="3 4" key="2">
    <citation type="submission" date="2018-11" db="EMBL/GenBank/DDBJ databases">
        <authorList>
            <consortium name="Pathogen Informatics"/>
        </authorList>
    </citation>
    <scope>NUCLEOTIDE SEQUENCE [LARGE SCALE GENOMIC DNA]</scope>
</reference>
<name>A0A0R3W2L5_TAEAS</name>
<feature type="transmembrane region" description="Helical" evidence="2">
    <location>
        <begin position="446"/>
        <end position="464"/>
    </location>
</feature>